<evidence type="ECO:0000313" key="3">
    <source>
        <dbReference type="Proteomes" id="UP000637002"/>
    </source>
</evidence>
<dbReference type="AlphaFoldDB" id="A0A916XGV5"/>
<protein>
    <submittedName>
        <fullName evidence="2">Uncharacterized protein</fullName>
    </submittedName>
</protein>
<reference evidence="2" key="2">
    <citation type="submission" date="2020-09" db="EMBL/GenBank/DDBJ databases">
        <authorList>
            <person name="Sun Q."/>
            <person name="Zhou Y."/>
        </authorList>
    </citation>
    <scope>NUCLEOTIDE SEQUENCE</scope>
    <source>
        <strain evidence="2">CGMCC 1.12919</strain>
    </source>
</reference>
<reference evidence="2" key="1">
    <citation type="journal article" date="2014" name="Int. J. Syst. Evol. Microbiol.">
        <title>Complete genome sequence of Corynebacterium casei LMG S-19264T (=DSM 44701T), isolated from a smear-ripened cheese.</title>
        <authorList>
            <consortium name="US DOE Joint Genome Institute (JGI-PGF)"/>
            <person name="Walter F."/>
            <person name="Albersmeier A."/>
            <person name="Kalinowski J."/>
            <person name="Ruckert C."/>
        </authorList>
    </citation>
    <scope>NUCLEOTIDE SEQUENCE</scope>
    <source>
        <strain evidence="2">CGMCC 1.12919</strain>
    </source>
</reference>
<name>A0A916XGV5_9HYPH</name>
<keyword evidence="3" id="KW-1185">Reference proteome</keyword>
<evidence type="ECO:0000313" key="2">
    <source>
        <dbReference type="EMBL" id="GGC71061.1"/>
    </source>
</evidence>
<sequence length="58" mass="6279">MEAAYWMIIGIASAEPDNALKLQALAIGERGPGDDLDDEERPKRSKRKAAPGDLPSRS</sequence>
<dbReference type="EMBL" id="BMGG01000005">
    <property type="protein sequence ID" value="GGC71061.1"/>
    <property type="molecule type" value="Genomic_DNA"/>
</dbReference>
<organism evidence="2 3">
    <name type="scientific">Chelatococcus reniformis</name>
    <dbReference type="NCBI Taxonomy" id="1494448"/>
    <lineage>
        <taxon>Bacteria</taxon>
        <taxon>Pseudomonadati</taxon>
        <taxon>Pseudomonadota</taxon>
        <taxon>Alphaproteobacteria</taxon>
        <taxon>Hyphomicrobiales</taxon>
        <taxon>Chelatococcaceae</taxon>
        <taxon>Chelatococcus</taxon>
    </lineage>
</organism>
<dbReference type="Proteomes" id="UP000637002">
    <property type="component" value="Unassembled WGS sequence"/>
</dbReference>
<evidence type="ECO:0000256" key="1">
    <source>
        <dbReference type="SAM" id="MobiDB-lite"/>
    </source>
</evidence>
<proteinExistence type="predicted"/>
<feature type="region of interest" description="Disordered" evidence="1">
    <location>
        <begin position="28"/>
        <end position="58"/>
    </location>
</feature>
<gene>
    <name evidence="2" type="ORF">GCM10010994_31980</name>
</gene>
<comment type="caution">
    <text evidence="2">The sequence shown here is derived from an EMBL/GenBank/DDBJ whole genome shotgun (WGS) entry which is preliminary data.</text>
</comment>
<accession>A0A916XGV5</accession>